<dbReference type="EMBL" id="JALLKP010000004">
    <property type="protein sequence ID" value="KAK2195619.1"/>
    <property type="molecule type" value="Genomic_DNA"/>
</dbReference>
<evidence type="ECO:0000313" key="1">
    <source>
        <dbReference type="EMBL" id="KAK2195619.1"/>
    </source>
</evidence>
<dbReference type="Proteomes" id="UP001214638">
    <property type="component" value="Unassembled WGS sequence"/>
</dbReference>
<dbReference type="GeneID" id="94337594"/>
<sequence>MDDSLVSRKLKDTRDMLKTQLDQMDAAAPSLEKTSGYIEQQQLVLRGMYNVIFKIPRNGTSFFIGEGAFTQCKEENLVQVWTCPHLFWFFHFYMQLYYSASISRI</sequence>
<gene>
    <name evidence="1" type="ORF">BdWA1_003297</name>
</gene>
<dbReference type="AlphaFoldDB" id="A0AAD9PJ18"/>
<keyword evidence="2" id="KW-1185">Reference proteome</keyword>
<comment type="caution">
    <text evidence="1">The sequence shown here is derived from an EMBL/GenBank/DDBJ whole genome shotgun (WGS) entry which is preliminary data.</text>
</comment>
<proteinExistence type="predicted"/>
<name>A0AAD9PJ18_9APIC</name>
<protein>
    <submittedName>
        <fullName evidence="1">Uncharacterized protein</fullName>
    </submittedName>
</protein>
<organism evidence="1 2">
    <name type="scientific">Babesia duncani</name>
    <dbReference type="NCBI Taxonomy" id="323732"/>
    <lineage>
        <taxon>Eukaryota</taxon>
        <taxon>Sar</taxon>
        <taxon>Alveolata</taxon>
        <taxon>Apicomplexa</taxon>
        <taxon>Aconoidasida</taxon>
        <taxon>Piroplasmida</taxon>
        <taxon>Babesiidae</taxon>
        <taxon>Babesia</taxon>
    </lineage>
</organism>
<reference evidence="1" key="1">
    <citation type="journal article" date="2023" name="Nat. Microbiol.">
        <title>Babesia duncani multi-omics identifies virulence factors and drug targets.</title>
        <authorList>
            <person name="Singh P."/>
            <person name="Lonardi S."/>
            <person name="Liang Q."/>
            <person name="Vydyam P."/>
            <person name="Khabirova E."/>
            <person name="Fang T."/>
            <person name="Gihaz S."/>
            <person name="Thekkiniath J."/>
            <person name="Munshi M."/>
            <person name="Abel S."/>
            <person name="Ciampossin L."/>
            <person name="Batugedara G."/>
            <person name="Gupta M."/>
            <person name="Lu X.M."/>
            <person name="Lenz T."/>
            <person name="Chakravarty S."/>
            <person name="Cornillot E."/>
            <person name="Hu Y."/>
            <person name="Ma W."/>
            <person name="Gonzalez L.M."/>
            <person name="Sanchez S."/>
            <person name="Estrada K."/>
            <person name="Sanchez-Flores A."/>
            <person name="Montero E."/>
            <person name="Harb O.S."/>
            <person name="Le Roch K.G."/>
            <person name="Mamoun C.B."/>
        </authorList>
    </citation>
    <scope>NUCLEOTIDE SEQUENCE</scope>
    <source>
        <strain evidence="1">WA1</strain>
    </source>
</reference>
<dbReference type="RefSeq" id="XP_067802462.1">
    <property type="nucleotide sequence ID" value="XM_067948311.1"/>
</dbReference>
<accession>A0AAD9PJ18</accession>
<evidence type="ECO:0000313" key="2">
    <source>
        <dbReference type="Proteomes" id="UP001214638"/>
    </source>
</evidence>
<dbReference type="KEGG" id="bdw:94337594"/>